<reference evidence="5" key="1">
    <citation type="journal article" date="2019" name="Int. J. Syst. Evol. Microbiol.">
        <title>The Global Catalogue of Microorganisms (GCM) 10K type strain sequencing project: providing services to taxonomists for standard genome sequencing and annotation.</title>
        <authorList>
            <consortium name="The Broad Institute Genomics Platform"/>
            <consortium name="The Broad Institute Genome Sequencing Center for Infectious Disease"/>
            <person name="Wu L."/>
            <person name="Ma J."/>
        </authorList>
    </citation>
    <scope>NUCLEOTIDE SEQUENCE [LARGE SCALE GENOMIC DNA]</scope>
    <source>
        <strain evidence="5">JCM 17759</strain>
    </source>
</reference>
<comment type="caution">
    <text evidence="4">The sequence shown here is derived from an EMBL/GenBank/DDBJ whole genome shotgun (WGS) entry which is preliminary data.</text>
</comment>
<dbReference type="NCBIfam" id="TIGR01361">
    <property type="entry name" value="DAHP_synth_Bsub"/>
    <property type="match status" value="1"/>
</dbReference>
<sequence>MPQAPIGLDDSAVCLLHCPACPTRHSPTTHNYSQATYAVIVILQSNVTEEQIDHVLRRIEALGLQHHLSRGTFRTIVGIIGDEEKLQAEPLHAIPGVAQVIPVLPPYKLASLEAHPEPSIVDVSGVKIGNGHLGMIAGPCSVEDRDRMFRIAESVCESGANLFRGGAYKPRTSPYAFQGLGETGLKLLREVGDKFNMPVVTEVTDPRLVELVAEHADMLQVGARNMQNFALLTEVGKSQRPVLLKRGMSATITDLLMCAEYILSQGNMNVVLCERGVKGFDSATRNLFDVAAVPLIHNLSHLPVIVDPSHATGRPDLIPACALAGLAAGADGVHIEVHDCPEEAKSDGPQALLPDQYRQLADQMKELVKLFGKTVSPLPEKMG</sequence>
<dbReference type="InterPro" id="IPR006268">
    <property type="entry name" value="DAHP_syn_2"/>
</dbReference>
<feature type="domain" description="DAHP synthase ferredoxin-like" evidence="3">
    <location>
        <begin position="40"/>
        <end position="104"/>
    </location>
</feature>
<organism evidence="4 5">
    <name type="scientific">Novipirellula rosea</name>
    <dbReference type="NCBI Taxonomy" id="1031540"/>
    <lineage>
        <taxon>Bacteria</taxon>
        <taxon>Pseudomonadati</taxon>
        <taxon>Planctomycetota</taxon>
        <taxon>Planctomycetia</taxon>
        <taxon>Pirellulales</taxon>
        <taxon>Pirellulaceae</taxon>
        <taxon>Novipirellula</taxon>
    </lineage>
</organism>
<dbReference type="Gene3D" id="3.30.70.1140">
    <property type="entry name" value="Phospho-2-dehydro-3-deoxyheptonate aldolase, domain 1"/>
    <property type="match status" value="1"/>
</dbReference>
<dbReference type="Pfam" id="PF00793">
    <property type="entry name" value="DAHP_synth_1"/>
    <property type="match status" value="1"/>
</dbReference>
<feature type="domain" description="DAHP synthetase I/KDSA" evidence="2">
    <location>
        <begin position="125"/>
        <end position="369"/>
    </location>
</feature>
<proteinExistence type="predicted"/>
<evidence type="ECO:0000313" key="5">
    <source>
        <dbReference type="Proteomes" id="UP001500840"/>
    </source>
</evidence>
<dbReference type="EMBL" id="BAABGA010000048">
    <property type="protein sequence ID" value="GAA4459253.1"/>
    <property type="molecule type" value="Genomic_DNA"/>
</dbReference>
<dbReference type="Pfam" id="PF18152">
    <property type="entry name" value="DAHP_snth_FXD"/>
    <property type="match status" value="1"/>
</dbReference>
<dbReference type="InterPro" id="IPR041071">
    <property type="entry name" value="DAHP_snth_FXD"/>
</dbReference>
<dbReference type="SUPFAM" id="SSF51569">
    <property type="entry name" value="Aldolase"/>
    <property type="match status" value="1"/>
</dbReference>
<keyword evidence="5" id="KW-1185">Reference proteome</keyword>
<dbReference type="NCBIfam" id="NF006421">
    <property type="entry name" value="PRK08673.1"/>
    <property type="match status" value="1"/>
</dbReference>
<dbReference type="NCBIfam" id="NF009239">
    <property type="entry name" value="PRK12595.1"/>
    <property type="match status" value="1"/>
</dbReference>
<dbReference type="PANTHER" id="PTHR43018">
    <property type="entry name" value="PHOSPHO-2-DEHYDRO-3-DEOXYHEPTONATE ALDOLASE"/>
    <property type="match status" value="1"/>
</dbReference>
<gene>
    <name evidence="4" type="primary">aroF</name>
    <name evidence="4" type="ORF">GCM10023156_38490</name>
</gene>
<accession>A0ABP8N0J4</accession>
<dbReference type="InterPro" id="IPR052899">
    <property type="entry name" value="Class-I_DAHP_synthase"/>
</dbReference>
<name>A0ABP8N0J4_9BACT</name>
<evidence type="ECO:0000313" key="4">
    <source>
        <dbReference type="EMBL" id="GAA4459253.1"/>
    </source>
</evidence>
<dbReference type="PANTHER" id="PTHR43018:SF2">
    <property type="entry name" value="PHOSPHO-2-DEHYDRO-3-DEOXYHEPTONATE ALDOLASE"/>
    <property type="match status" value="1"/>
</dbReference>
<dbReference type="Gene3D" id="3.20.20.70">
    <property type="entry name" value="Aldolase class I"/>
    <property type="match status" value="1"/>
</dbReference>
<evidence type="ECO:0000259" key="2">
    <source>
        <dbReference type="Pfam" id="PF00793"/>
    </source>
</evidence>
<protein>
    <submittedName>
        <fullName evidence="4">3-deoxy-7-phosphoheptulonate synthase</fullName>
    </submittedName>
</protein>
<keyword evidence="1" id="KW-0808">Transferase</keyword>
<evidence type="ECO:0000256" key="1">
    <source>
        <dbReference type="ARBA" id="ARBA00022679"/>
    </source>
</evidence>
<dbReference type="InterPro" id="IPR013785">
    <property type="entry name" value="Aldolase_TIM"/>
</dbReference>
<dbReference type="InterPro" id="IPR006218">
    <property type="entry name" value="DAHP1/KDSA"/>
</dbReference>
<dbReference type="Proteomes" id="UP001500840">
    <property type="component" value="Unassembled WGS sequence"/>
</dbReference>
<evidence type="ECO:0000259" key="3">
    <source>
        <dbReference type="Pfam" id="PF18152"/>
    </source>
</evidence>